<sequence length="99" mass="11059">MLGSGLGWVGFWCSLESLEPAPKRNLAMLLDHTFCALICRLLRLTSTKCLLIWTVPPTHQSSQPRPPLFLLHQELVGTYNSEHMKGLPTQPGQPFLPHG</sequence>
<name>A0A433PFK8_9FUNG</name>
<organism evidence="1 2">
    <name type="scientific">Jimgerdemannia flammicorona</name>
    <dbReference type="NCBI Taxonomy" id="994334"/>
    <lineage>
        <taxon>Eukaryota</taxon>
        <taxon>Fungi</taxon>
        <taxon>Fungi incertae sedis</taxon>
        <taxon>Mucoromycota</taxon>
        <taxon>Mucoromycotina</taxon>
        <taxon>Endogonomycetes</taxon>
        <taxon>Endogonales</taxon>
        <taxon>Endogonaceae</taxon>
        <taxon>Jimgerdemannia</taxon>
    </lineage>
</organism>
<reference evidence="1 2" key="1">
    <citation type="journal article" date="2018" name="New Phytol.">
        <title>Phylogenomics of Endogonaceae and evolution of mycorrhizas within Mucoromycota.</title>
        <authorList>
            <person name="Chang Y."/>
            <person name="Desiro A."/>
            <person name="Na H."/>
            <person name="Sandor L."/>
            <person name="Lipzen A."/>
            <person name="Clum A."/>
            <person name="Barry K."/>
            <person name="Grigoriev I.V."/>
            <person name="Martin F.M."/>
            <person name="Stajich J.E."/>
            <person name="Smith M.E."/>
            <person name="Bonito G."/>
            <person name="Spatafora J.W."/>
        </authorList>
    </citation>
    <scope>NUCLEOTIDE SEQUENCE [LARGE SCALE GENOMIC DNA]</scope>
    <source>
        <strain evidence="1 2">AD002</strain>
    </source>
</reference>
<dbReference type="EMBL" id="RBNJ01024440">
    <property type="protein sequence ID" value="RUS16289.1"/>
    <property type="molecule type" value="Genomic_DNA"/>
</dbReference>
<dbReference type="AlphaFoldDB" id="A0A433PFK8"/>
<gene>
    <name evidence="1" type="ORF">BC938DRAFT_476628</name>
</gene>
<evidence type="ECO:0000313" key="2">
    <source>
        <dbReference type="Proteomes" id="UP000274822"/>
    </source>
</evidence>
<evidence type="ECO:0000313" key="1">
    <source>
        <dbReference type="EMBL" id="RUS16289.1"/>
    </source>
</evidence>
<keyword evidence="2" id="KW-1185">Reference proteome</keyword>
<dbReference type="Proteomes" id="UP000274822">
    <property type="component" value="Unassembled WGS sequence"/>
</dbReference>
<comment type="caution">
    <text evidence="1">The sequence shown here is derived from an EMBL/GenBank/DDBJ whole genome shotgun (WGS) entry which is preliminary data.</text>
</comment>
<protein>
    <submittedName>
        <fullName evidence="1">Uncharacterized protein</fullName>
    </submittedName>
</protein>
<proteinExistence type="predicted"/>
<accession>A0A433PFK8</accession>